<evidence type="ECO:0000256" key="4">
    <source>
        <dbReference type="ARBA" id="ARBA00022989"/>
    </source>
</evidence>
<keyword evidence="10" id="KW-1185">Reference proteome</keyword>
<feature type="transmembrane region" description="Helical" evidence="6">
    <location>
        <begin position="769"/>
        <end position="793"/>
    </location>
</feature>
<evidence type="ECO:0000313" key="10">
    <source>
        <dbReference type="Proteomes" id="UP001319200"/>
    </source>
</evidence>
<dbReference type="Proteomes" id="UP001319200">
    <property type="component" value="Unassembled WGS sequence"/>
</dbReference>
<dbReference type="GO" id="GO:0005886">
    <property type="term" value="C:plasma membrane"/>
    <property type="evidence" value="ECO:0007669"/>
    <property type="project" value="UniProtKB-SubCell"/>
</dbReference>
<comment type="caution">
    <text evidence="9">The sequence shown here is derived from an EMBL/GenBank/DDBJ whole genome shotgun (WGS) entry which is preliminary data.</text>
</comment>
<name>A0AAP2DPN6_9BACT</name>
<dbReference type="RefSeq" id="WP_254168714.1">
    <property type="nucleotide sequence ID" value="NZ_JAHESF010000037.1"/>
</dbReference>
<dbReference type="InterPro" id="IPR047699">
    <property type="entry name" value="Permease_put_prefix"/>
</dbReference>
<feature type="transmembrane region" description="Helical" evidence="6">
    <location>
        <begin position="465"/>
        <end position="486"/>
    </location>
</feature>
<keyword evidence="2" id="KW-1003">Cell membrane</keyword>
<dbReference type="Pfam" id="PF02687">
    <property type="entry name" value="FtsX"/>
    <property type="match status" value="2"/>
</dbReference>
<feature type="transmembrane region" description="Helical" evidence="6">
    <location>
        <begin position="821"/>
        <end position="844"/>
    </location>
</feature>
<evidence type="ECO:0000256" key="5">
    <source>
        <dbReference type="ARBA" id="ARBA00023136"/>
    </source>
</evidence>
<sequence length="892" mass="101035">MKYHPPYFATKILQWFCHAELVEEVEGDLYELFRERVETVGPFRAKLYYWTDVLHSINPRRSEPRKPSPPSLPYRDRLSHFFIIAFRNMLRSKSSSILNLSGLAISLTGFLLIALYLIDEATYDSFHPDADHVYRISYSFKGFDGKEGRDARAAGLWCIKLKESMPGIKAVTRFSRFGYPGNVRTSDPNHVFVEQQFFWVDPNFTDIFSLPLITGGDVKTILSDPKHVIINETIAHKYFGADDPVGQPIIYMRDGMEFQLIVGAVMKRAPSNTHFKPDFIASSVALDPLWKRNNEDRVNSWMDSFSYSFVTLEPGTDPAKVSQALQEIFNRNLGEFAKVMHPILIPLRDVHFTEGFMFELDAPGDKVHLYIFGSIALLILGMACINYMNLATARSISRSKEVGLRKTLGAGRGMLVMQFLGESLLMTGIALIIAITLLVILLPYFNALTLKDFSLAHLLQTKTVYLLLTAFVTVGTLAGCYPALYLSSFRPMEALKGTFTVGRAPENFRKALVVVQISITLLFITGTYVIHHQLAFIDHTKLSRYKDQIVTVRLGDAVARQKIAGFKQIAQQDPRVKEISTGPHLPRRENFGFMGRAFQFRELDETQRNWDRLDVDFDFPSMFRLEFVAGRNFSVNNPSDTLAIILNETAVKDLGVTAEKALGLQAEGTYYIEVQGIPKPVTMKYNVIGVVKDFNYASVRKAISPIAIGGQWRSAEMMYVMLAGDEFPETLDHLQNVWKQVYPSTPFQYWFMDEEFGRLYQTERQMAKLFNYLGGMAMIIACLGLFGLASFTAEQKTKEIGIRKVMGASTLQILLMLTSRYVRLALIAFFIGIPLAAVAVHSWMEAFVYKAEIGGWYLLWACLLILFVTVFTVGFESLRAARTNPSVSMRHE</sequence>
<gene>
    <name evidence="9" type="ORF">KK083_25385</name>
</gene>
<feature type="transmembrane region" description="Helical" evidence="6">
    <location>
        <begin position="367"/>
        <end position="390"/>
    </location>
</feature>
<dbReference type="NCBIfam" id="NF038404">
    <property type="entry name" value="perm_prefix_2"/>
    <property type="match status" value="1"/>
</dbReference>
<evidence type="ECO:0000313" key="9">
    <source>
        <dbReference type="EMBL" id="MBT1700246.1"/>
    </source>
</evidence>
<evidence type="ECO:0000259" key="7">
    <source>
        <dbReference type="Pfam" id="PF02687"/>
    </source>
</evidence>
<keyword evidence="4 6" id="KW-1133">Transmembrane helix</keyword>
<keyword evidence="5 6" id="KW-0472">Membrane</keyword>
<dbReference type="InterPro" id="IPR050250">
    <property type="entry name" value="Macrolide_Exporter_MacB"/>
</dbReference>
<accession>A0AAP2DPN6</accession>
<dbReference type="Pfam" id="PF12704">
    <property type="entry name" value="MacB_PCD"/>
    <property type="match status" value="1"/>
</dbReference>
<evidence type="ECO:0000256" key="6">
    <source>
        <dbReference type="SAM" id="Phobius"/>
    </source>
</evidence>
<feature type="transmembrane region" description="Helical" evidence="6">
    <location>
        <begin position="856"/>
        <end position="875"/>
    </location>
</feature>
<dbReference type="AlphaFoldDB" id="A0AAP2DPN6"/>
<feature type="domain" description="ABC3 transporter permease C-terminal" evidence="7">
    <location>
        <begin position="374"/>
        <end position="488"/>
    </location>
</feature>
<evidence type="ECO:0000259" key="8">
    <source>
        <dbReference type="Pfam" id="PF12704"/>
    </source>
</evidence>
<comment type="subcellular location">
    <subcellularLocation>
        <location evidence="1">Cell membrane</location>
        <topology evidence="1">Multi-pass membrane protein</topology>
    </subcellularLocation>
</comment>
<dbReference type="InterPro" id="IPR025857">
    <property type="entry name" value="MacB_PCD"/>
</dbReference>
<dbReference type="GO" id="GO:0022857">
    <property type="term" value="F:transmembrane transporter activity"/>
    <property type="evidence" value="ECO:0007669"/>
    <property type="project" value="TreeGrafter"/>
</dbReference>
<feature type="transmembrane region" description="Helical" evidence="6">
    <location>
        <begin position="511"/>
        <end position="530"/>
    </location>
</feature>
<feature type="transmembrane region" description="Helical" evidence="6">
    <location>
        <begin position="97"/>
        <end position="118"/>
    </location>
</feature>
<evidence type="ECO:0000256" key="3">
    <source>
        <dbReference type="ARBA" id="ARBA00022692"/>
    </source>
</evidence>
<protein>
    <submittedName>
        <fullName evidence="9">ABC transporter permease</fullName>
    </submittedName>
</protein>
<reference evidence="9 10" key="1">
    <citation type="submission" date="2021-05" db="EMBL/GenBank/DDBJ databases">
        <title>A Polyphasic approach of four new species of the genus Ohtaekwangia: Ohtaekwangia histidinii sp. nov., Ohtaekwangia cretensis sp. nov., Ohtaekwangia indiensis sp. nov., Ohtaekwangia reichenbachii sp. nov. from diverse environment.</title>
        <authorList>
            <person name="Octaviana S."/>
        </authorList>
    </citation>
    <scope>NUCLEOTIDE SEQUENCE [LARGE SCALE GENOMIC DNA]</scope>
    <source>
        <strain evidence="9 10">PWU4</strain>
    </source>
</reference>
<dbReference type="EMBL" id="JAHESF010000037">
    <property type="protein sequence ID" value="MBT1700246.1"/>
    <property type="molecule type" value="Genomic_DNA"/>
</dbReference>
<feature type="domain" description="MacB-like periplasmic core" evidence="8">
    <location>
        <begin position="96"/>
        <end position="327"/>
    </location>
</feature>
<dbReference type="InterPro" id="IPR003838">
    <property type="entry name" value="ABC3_permease_C"/>
</dbReference>
<feature type="domain" description="ABC3 transporter permease C-terminal" evidence="7">
    <location>
        <begin position="774"/>
        <end position="885"/>
    </location>
</feature>
<organism evidence="9 10">
    <name type="scientific">Chryseosolibacter histidini</name>
    <dbReference type="NCBI Taxonomy" id="2782349"/>
    <lineage>
        <taxon>Bacteria</taxon>
        <taxon>Pseudomonadati</taxon>
        <taxon>Bacteroidota</taxon>
        <taxon>Cytophagia</taxon>
        <taxon>Cytophagales</taxon>
        <taxon>Chryseotaleaceae</taxon>
        <taxon>Chryseosolibacter</taxon>
    </lineage>
</organism>
<evidence type="ECO:0000256" key="2">
    <source>
        <dbReference type="ARBA" id="ARBA00022475"/>
    </source>
</evidence>
<evidence type="ECO:0000256" key="1">
    <source>
        <dbReference type="ARBA" id="ARBA00004651"/>
    </source>
</evidence>
<dbReference type="PANTHER" id="PTHR30572:SF18">
    <property type="entry name" value="ABC-TYPE MACROLIDE FAMILY EXPORT SYSTEM PERMEASE COMPONENT 2"/>
    <property type="match status" value="1"/>
</dbReference>
<feature type="transmembrane region" description="Helical" evidence="6">
    <location>
        <begin position="424"/>
        <end position="445"/>
    </location>
</feature>
<dbReference type="PANTHER" id="PTHR30572">
    <property type="entry name" value="MEMBRANE COMPONENT OF TRANSPORTER-RELATED"/>
    <property type="match status" value="1"/>
</dbReference>
<keyword evidence="3 6" id="KW-0812">Transmembrane</keyword>
<proteinExistence type="predicted"/>